<dbReference type="EMBL" id="AZEL01000047">
    <property type="protein sequence ID" value="KRL21367.1"/>
    <property type="molecule type" value="Genomic_DNA"/>
</dbReference>
<feature type="signal peptide" evidence="1">
    <location>
        <begin position="1"/>
        <end position="22"/>
    </location>
</feature>
<comment type="caution">
    <text evidence="2">The sequence shown here is derived from an EMBL/GenBank/DDBJ whole genome shotgun (WGS) entry which is preliminary data.</text>
</comment>
<evidence type="ECO:0000256" key="1">
    <source>
        <dbReference type="SAM" id="SignalP"/>
    </source>
</evidence>
<dbReference type="eggNOG" id="ENOG5032W9E">
    <property type="taxonomic scope" value="Bacteria"/>
</dbReference>
<sequence>MKFMNKKLILGLVALLALCLSACSQKSAKSGDNLPSAKTILTKAQKANYNSMHATWDEKSNGKTLQKAAVEYTTKPTIIYANVSATSNYYKMWVEGKNSYIQMKGTNSSHWFKTTAKAGTYSSFIQSLNGNLLTPFIPLHKQFKVKKNDNNYALIYKGNNKRVWNAIVSDAAVTTLIGIDIDDVKPINTEIQVDVDKNYNVNDVKIVSSYKDDGQKKTLTMNVDQIDQIKKLSVPSAVKKNSVDLGKLDKK</sequence>
<dbReference type="OrthoDB" id="2329176at2"/>
<feature type="chain" id="PRO_5038835531" description="Lipoprotein" evidence="1">
    <location>
        <begin position="23"/>
        <end position="251"/>
    </location>
</feature>
<name>A0A0R1NLM3_9LACO</name>
<evidence type="ECO:0008006" key="4">
    <source>
        <dbReference type="Google" id="ProtNLM"/>
    </source>
</evidence>
<evidence type="ECO:0000313" key="3">
    <source>
        <dbReference type="Proteomes" id="UP000051311"/>
    </source>
</evidence>
<protein>
    <recommendedName>
        <fullName evidence="4">Lipoprotein</fullName>
    </recommendedName>
</protein>
<dbReference type="Proteomes" id="UP000051311">
    <property type="component" value="Unassembled WGS sequence"/>
</dbReference>
<gene>
    <name evidence="2" type="ORF">FC37_GL001453</name>
</gene>
<accession>A0A0R1NLM3</accession>
<dbReference type="PATRIC" id="fig|1423748.3.peg.1514"/>
<organism evidence="2 3">
    <name type="scientific">Lactobacillus gallinarum DSM 10532 = JCM 2011</name>
    <dbReference type="NCBI Taxonomy" id="1423748"/>
    <lineage>
        <taxon>Bacteria</taxon>
        <taxon>Bacillati</taxon>
        <taxon>Bacillota</taxon>
        <taxon>Bacilli</taxon>
        <taxon>Lactobacillales</taxon>
        <taxon>Lactobacillaceae</taxon>
        <taxon>Lactobacillus</taxon>
    </lineage>
</organism>
<dbReference type="AlphaFoldDB" id="A0A0R1NLM3"/>
<reference evidence="2 3" key="1">
    <citation type="journal article" date="2015" name="Genome Announc.">
        <title>Expanding the biotechnology potential of lactobacilli through comparative genomics of 213 strains and associated genera.</title>
        <authorList>
            <person name="Sun Z."/>
            <person name="Harris H.M."/>
            <person name="McCann A."/>
            <person name="Guo C."/>
            <person name="Argimon S."/>
            <person name="Zhang W."/>
            <person name="Yang X."/>
            <person name="Jeffery I.B."/>
            <person name="Cooney J.C."/>
            <person name="Kagawa T.F."/>
            <person name="Liu W."/>
            <person name="Song Y."/>
            <person name="Salvetti E."/>
            <person name="Wrobel A."/>
            <person name="Rasinkangas P."/>
            <person name="Parkhill J."/>
            <person name="Rea M.C."/>
            <person name="O'Sullivan O."/>
            <person name="Ritari J."/>
            <person name="Douillard F.P."/>
            <person name="Paul Ross R."/>
            <person name="Yang R."/>
            <person name="Briner A.E."/>
            <person name="Felis G.E."/>
            <person name="de Vos W.M."/>
            <person name="Barrangou R."/>
            <person name="Klaenhammer T.R."/>
            <person name="Caufield P.W."/>
            <person name="Cui Y."/>
            <person name="Zhang H."/>
            <person name="O'Toole P.W."/>
        </authorList>
    </citation>
    <scope>NUCLEOTIDE SEQUENCE [LARGE SCALE GENOMIC DNA]</scope>
    <source>
        <strain evidence="2 3">DSM 10532</strain>
    </source>
</reference>
<evidence type="ECO:0000313" key="2">
    <source>
        <dbReference type="EMBL" id="KRL21367.1"/>
    </source>
</evidence>
<dbReference type="STRING" id="1423748.FC37_GL001453"/>
<keyword evidence="1" id="KW-0732">Signal</keyword>
<proteinExistence type="predicted"/>
<dbReference type="RefSeq" id="WP_025005697.1">
    <property type="nucleotide sequence ID" value="NZ_AZEL01000047.1"/>
</dbReference>